<reference evidence="9 10" key="1">
    <citation type="journal article" date="2017" name="Gigascience">
        <title>Draft genome of the honey bee ectoparasitic mite, Tropilaelaps mercedesae, is shaped by the parasitic life history.</title>
        <authorList>
            <person name="Dong X."/>
            <person name="Armstrong S.D."/>
            <person name="Xia D."/>
            <person name="Makepeace B.L."/>
            <person name="Darby A.C."/>
            <person name="Kadowaki T."/>
        </authorList>
    </citation>
    <scope>NUCLEOTIDE SEQUENCE [LARGE SCALE GENOMIC DNA]</scope>
    <source>
        <strain evidence="9">Wuxi-XJTLU</strain>
    </source>
</reference>
<evidence type="ECO:0000259" key="8">
    <source>
        <dbReference type="Pfam" id="PF23122"/>
    </source>
</evidence>
<feature type="transmembrane region" description="Helical" evidence="7">
    <location>
        <begin position="551"/>
        <end position="574"/>
    </location>
</feature>
<evidence type="ECO:0000256" key="4">
    <source>
        <dbReference type="ARBA" id="ARBA00022989"/>
    </source>
</evidence>
<evidence type="ECO:0000256" key="6">
    <source>
        <dbReference type="ARBA" id="ARBA00023180"/>
    </source>
</evidence>
<dbReference type="FunCoup" id="A0A1V9X9Q1">
    <property type="interactions" value="418"/>
</dbReference>
<dbReference type="PANTHER" id="PTHR13412:SF0">
    <property type="entry name" value="T-CELL IMMUNOMODULATORY PROTEIN"/>
    <property type="match status" value="1"/>
</dbReference>
<dbReference type="Proteomes" id="UP000192247">
    <property type="component" value="Unassembled WGS sequence"/>
</dbReference>
<dbReference type="GO" id="GO:0005886">
    <property type="term" value="C:plasma membrane"/>
    <property type="evidence" value="ECO:0007669"/>
    <property type="project" value="TreeGrafter"/>
</dbReference>
<dbReference type="PANTHER" id="PTHR13412">
    <property type="entry name" value="T-CELL IMMUNOMODULATORY PROTEIN HOMOLOG"/>
    <property type="match status" value="1"/>
</dbReference>
<keyword evidence="10" id="KW-1185">Reference proteome</keyword>
<gene>
    <name evidence="9" type="ORF">BIW11_01712</name>
</gene>
<evidence type="ECO:0000256" key="1">
    <source>
        <dbReference type="ARBA" id="ARBA00004479"/>
    </source>
</evidence>
<protein>
    <submittedName>
        <fullName evidence="9">T-cell immunomodulatory protein-like</fullName>
    </submittedName>
</protein>
<dbReference type="InterPro" id="IPR024881">
    <property type="entry name" value="Tip"/>
</dbReference>
<keyword evidence="4 7" id="KW-1133">Transmembrane helix</keyword>
<keyword evidence="3 7" id="KW-0812">Transmembrane</keyword>
<dbReference type="InParanoid" id="A0A1V9X9Q1"/>
<organism evidence="9 10">
    <name type="scientific">Tropilaelaps mercedesae</name>
    <dbReference type="NCBI Taxonomy" id="418985"/>
    <lineage>
        <taxon>Eukaryota</taxon>
        <taxon>Metazoa</taxon>
        <taxon>Ecdysozoa</taxon>
        <taxon>Arthropoda</taxon>
        <taxon>Chelicerata</taxon>
        <taxon>Arachnida</taxon>
        <taxon>Acari</taxon>
        <taxon>Parasitiformes</taxon>
        <taxon>Mesostigmata</taxon>
        <taxon>Gamasina</taxon>
        <taxon>Dermanyssoidea</taxon>
        <taxon>Laelapidae</taxon>
        <taxon>Tropilaelaps</taxon>
    </lineage>
</organism>
<dbReference type="EMBL" id="MNPL01018014">
    <property type="protein sequence ID" value="OQR70284.1"/>
    <property type="molecule type" value="Genomic_DNA"/>
</dbReference>
<evidence type="ECO:0000256" key="7">
    <source>
        <dbReference type="SAM" id="Phobius"/>
    </source>
</evidence>
<dbReference type="OrthoDB" id="10250728at2759"/>
<evidence type="ECO:0000313" key="10">
    <source>
        <dbReference type="Proteomes" id="UP000192247"/>
    </source>
</evidence>
<name>A0A1V9X9Q1_9ACAR</name>
<comment type="similarity">
    <text evidence="2">Belongs to the TIP family.</text>
</comment>
<keyword evidence="6" id="KW-0325">Glycoprotein</keyword>
<evidence type="ECO:0000256" key="5">
    <source>
        <dbReference type="ARBA" id="ARBA00023136"/>
    </source>
</evidence>
<proteinExistence type="inferred from homology"/>
<comment type="subcellular location">
    <subcellularLocation>
        <location evidence="1">Membrane</location>
        <topology evidence="1">Single-pass type I membrane protein</topology>
    </subcellularLocation>
</comment>
<dbReference type="SUPFAM" id="SSF69318">
    <property type="entry name" value="Integrin alpha N-terminal domain"/>
    <property type="match status" value="1"/>
</dbReference>
<dbReference type="AlphaFoldDB" id="A0A1V9X9Q1"/>
<keyword evidence="5 7" id="KW-0472">Membrane</keyword>
<dbReference type="Gene3D" id="2.130.10.130">
    <property type="entry name" value="Integrin alpha, N-terminal"/>
    <property type="match status" value="1"/>
</dbReference>
<evidence type="ECO:0000256" key="3">
    <source>
        <dbReference type="ARBA" id="ARBA00022692"/>
    </source>
</evidence>
<feature type="domain" description="T-cell immunomodulatory protein TIP C2" evidence="8">
    <location>
        <begin position="449"/>
        <end position="544"/>
    </location>
</feature>
<dbReference type="InterPro" id="IPR057089">
    <property type="entry name" value="C2_TIP"/>
</dbReference>
<dbReference type="Pfam" id="PF23122">
    <property type="entry name" value="C2_ITFG1"/>
    <property type="match status" value="1"/>
</dbReference>
<sequence>MLRLSEGKVENFRDVGQLFRNRSGFLAAFGDLNSDKLTDIFVLLALEPDRGFRQVDVNIAKQTRFQEETFDRQTLFVDYPVRITSVMPGDLNGDRIQDLLIYSADAKTMTIYWGIGRSSDKFLNYTNFVNITGVFVEPLLFDYNGDHVIDILTSLEDANQRTVLQCMTHTYVHSKCVQGDLNNSNVPMLPPMANPHSNSFVDLDGDLNPDLLISTEHYFEVWLWRAPGIWEMVENRPYPMFTPVSSVGRSVFVDFNSSGKLFHIVQQCAVSCVDIFIWIEDAAKNGIASGRWERLYQLTTGETFWKDSSYEAGVSAMMSLVSADFDQDGYPDFMTIVNLVGGGRGVISLMNRKCKNRQKICVGGRFLQRYFEPEGLSRFRKITNLGIFDLQENGKMDVLLTQGDLYVANWSFEAVENGYAEDACFLKVLITSGLCSKGQCENLDGSIGYGYNQPGPIAWYEIIASDNTARASVAAQRYQTGHGSLLMPYVLFGLGLSPNFVEKLQVRMPGLNHSHQWIQIIPNSQILVIPYPADDPSLWQSKLFIRPSRKILHTVFALISIVCVNLIVVFSLHLREKKADRIERQQLAHKFNFDAM</sequence>
<evidence type="ECO:0000256" key="2">
    <source>
        <dbReference type="ARBA" id="ARBA00006496"/>
    </source>
</evidence>
<accession>A0A1V9X9Q1</accession>
<dbReference type="InterPro" id="IPR028994">
    <property type="entry name" value="Integrin_alpha_N"/>
</dbReference>
<comment type="caution">
    <text evidence="9">The sequence shown here is derived from an EMBL/GenBank/DDBJ whole genome shotgun (WGS) entry which is preliminary data.</text>
</comment>
<evidence type="ECO:0000313" key="9">
    <source>
        <dbReference type="EMBL" id="OQR70284.1"/>
    </source>
</evidence>